<dbReference type="AlphaFoldDB" id="A0A023BUC2"/>
<dbReference type="PROSITE" id="PS51257">
    <property type="entry name" value="PROKAR_LIPOPROTEIN"/>
    <property type="match status" value="1"/>
</dbReference>
<evidence type="ECO:0000313" key="1">
    <source>
        <dbReference type="EMBL" id="EZH73560.1"/>
    </source>
</evidence>
<dbReference type="InterPro" id="IPR011990">
    <property type="entry name" value="TPR-like_helical_dom_sf"/>
</dbReference>
<dbReference type="SUPFAM" id="SSF48452">
    <property type="entry name" value="TPR-like"/>
    <property type="match status" value="1"/>
</dbReference>
<dbReference type="Pfam" id="PF12771">
    <property type="entry name" value="SusD-like_2"/>
    <property type="match status" value="1"/>
</dbReference>
<dbReference type="STRING" id="1317122.ATO12_16615"/>
<comment type="caution">
    <text evidence="1">The sequence shown here is derived from an EMBL/GenBank/DDBJ whole genome shotgun (WGS) entry which is preliminary data.</text>
</comment>
<dbReference type="eggNOG" id="COG4198">
    <property type="taxonomic scope" value="Bacteria"/>
</dbReference>
<evidence type="ECO:0008006" key="3">
    <source>
        <dbReference type="Google" id="ProtNLM"/>
    </source>
</evidence>
<name>A0A023BUC2_9FLAO</name>
<keyword evidence="2" id="KW-1185">Reference proteome</keyword>
<dbReference type="RefSeq" id="WP_034242283.1">
    <property type="nucleotide sequence ID" value="NZ_AQRA01000005.1"/>
</dbReference>
<organism evidence="1 2">
    <name type="scientific">Aquimarina atlantica</name>
    <dbReference type="NCBI Taxonomy" id="1317122"/>
    <lineage>
        <taxon>Bacteria</taxon>
        <taxon>Pseudomonadati</taxon>
        <taxon>Bacteroidota</taxon>
        <taxon>Flavobacteriia</taxon>
        <taxon>Flavobacteriales</taxon>
        <taxon>Flavobacteriaceae</taxon>
        <taxon>Aquimarina</taxon>
    </lineage>
</organism>
<sequence>MKKYIIVIITIVVSVLSCTNDFEETNANPNQPEEVSSDLLLSTVISTVANRAAQSGWDRGNIVGQLTAKINFTGFDRYEWGSESGLWNEYYGILPEIDLILKASLQKETRNTSYEGMALILRSYVFSILTDNWGNIPFSEAIDGQNNNFTPKYDNQQEIYTAILLDLKKAEEQLAIGQPILGGDVLYGGDLEKWRKLANSLRLRYLLRISNKVDVSSEMKEIVDSGVFITTNADNAAVSYPATTQIDSWPISTGRIGGFDEHRLSETSETILKQFNDQRLSKWFQPTDNPDDDPNLFVGLTNGLSEDNASTFNGGASNVSRINQSFFYDSPNSVKAAIIQAAEVHFIIAEAAQRGWITADAKTSYENGVRLSFEYWEVNQDINTYLAQAGVAYDDKLETIITQKWLASFLVGFEAWYDFRRTGLPSAIVPGPDNVNGDRVPVRFLYPDSEQTLNNESYEQAVSQMGGNDINIKGWWEN</sequence>
<dbReference type="InterPro" id="IPR041662">
    <property type="entry name" value="SusD-like_2"/>
</dbReference>
<accession>A0A023BUC2</accession>
<reference evidence="1 2" key="1">
    <citation type="submission" date="2014-04" db="EMBL/GenBank/DDBJ databases">
        <title>Aquimarina sp. 22II-S11-z7 Genome Sequencing.</title>
        <authorList>
            <person name="Lai Q."/>
        </authorList>
    </citation>
    <scope>NUCLEOTIDE SEQUENCE [LARGE SCALE GENOMIC DNA]</scope>
    <source>
        <strain evidence="1 2">22II-S11-z7</strain>
    </source>
</reference>
<dbReference type="OrthoDB" id="725917at2"/>
<gene>
    <name evidence="1" type="ORF">ATO12_16615</name>
</gene>
<dbReference type="Proteomes" id="UP000023541">
    <property type="component" value="Unassembled WGS sequence"/>
</dbReference>
<dbReference type="Gene3D" id="1.25.40.390">
    <property type="match status" value="1"/>
</dbReference>
<dbReference type="EMBL" id="AQRA01000005">
    <property type="protein sequence ID" value="EZH73560.1"/>
    <property type="molecule type" value="Genomic_DNA"/>
</dbReference>
<protein>
    <recommendedName>
        <fullName evidence="3">Starch-binding protein</fullName>
    </recommendedName>
</protein>
<proteinExistence type="predicted"/>
<evidence type="ECO:0000313" key="2">
    <source>
        <dbReference type="Proteomes" id="UP000023541"/>
    </source>
</evidence>